<dbReference type="NCBIfam" id="NF033206">
    <property type="entry name" value="ScyE_fam"/>
    <property type="match status" value="1"/>
</dbReference>
<comment type="caution">
    <text evidence="1">The sequence shown here is derived from an EMBL/GenBank/DDBJ whole genome shotgun (WGS) entry which is preliminary data.</text>
</comment>
<evidence type="ECO:0000313" key="1">
    <source>
        <dbReference type="EMBL" id="RMB60253.1"/>
    </source>
</evidence>
<dbReference type="InterPro" id="IPR011042">
    <property type="entry name" value="6-blade_b-propeller_TolB-like"/>
</dbReference>
<dbReference type="InterPro" id="IPR048031">
    <property type="entry name" value="ScyD/ScyE-like"/>
</dbReference>
<dbReference type="EMBL" id="REFW01000002">
    <property type="protein sequence ID" value="RMB60253.1"/>
    <property type="molecule type" value="Genomic_DNA"/>
</dbReference>
<dbReference type="AlphaFoldDB" id="A0A3M0GF86"/>
<dbReference type="Proteomes" id="UP000275256">
    <property type="component" value="Unassembled WGS sequence"/>
</dbReference>
<evidence type="ECO:0000313" key="2">
    <source>
        <dbReference type="Proteomes" id="UP000275256"/>
    </source>
</evidence>
<dbReference type="SUPFAM" id="SSF63829">
    <property type="entry name" value="Calcium-dependent phosphotriesterase"/>
    <property type="match status" value="2"/>
</dbReference>
<protein>
    <submittedName>
        <fullName evidence="1">ScyD/ScyE family protein</fullName>
    </submittedName>
</protein>
<dbReference type="OrthoDB" id="928769at2"/>
<proteinExistence type="predicted"/>
<gene>
    <name evidence="1" type="ORF">EAX62_07595</name>
</gene>
<organism evidence="1 2">
    <name type="scientific">Tessaracoccus antarcticus</name>
    <dbReference type="NCBI Taxonomy" id="2479848"/>
    <lineage>
        <taxon>Bacteria</taxon>
        <taxon>Bacillati</taxon>
        <taxon>Actinomycetota</taxon>
        <taxon>Actinomycetes</taxon>
        <taxon>Propionibacteriales</taxon>
        <taxon>Propionibacteriaceae</taxon>
        <taxon>Tessaracoccus</taxon>
    </lineage>
</organism>
<sequence length="343" mass="35504">MAGAHGKDSPTLHTTVVSTALAAPFNLEVTSRGILVADGGLNLIGKVARHGSITTLAKDQPGASGVALSRNGRTMAFTTTVSDPGSFINTESGLNIWGPRGHKTYVDTHAFEVKNNPDKVIHYGVKNPSKCVTDALTAAGLPVTYTGEVDSHAYSVAAYGDGWVVADAGANVVWKVDRRGRLSTLAVLPAQPLKITAEQAGALGLPACVVGITYNFESVPTDVEVGRDGALYVTTLPGGPESPVLGARGSVYRLNANGKHLKTVATGFLGATNLALAPNGDIYVAELFGGKISVVHHGKVSTFLELPGVVAVETCGRSVWAATLGDEESQAPGTIVEITRRGK</sequence>
<name>A0A3M0GF86_9ACTN</name>
<reference evidence="1 2" key="1">
    <citation type="submission" date="2018-10" db="EMBL/GenBank/DDBJ databases">
        <title>Tessaracoccus antarcticuss sp. nov., isolated from sediment.</title>
        <authorList>
            <person name="Zhou L.Y."/>
            <person name="Du Z.J."/>
        </authorList>
    </citation>
    <scope>NUCLEOTIDE SEQUENCE [LARGE SCALE GENOMIC DNA]</scope>
    <source>
        <strain evidence="1 2">JDX10</strain>
    </source>
</reference>
<keyword evidence="2" id="KW-1185">Reference proteome</keyword>
<accession>A0A3M0GF86</accession>
<dbReference type="Gene3D" id="2.120.10.30">
    <property type="entry name" value="TolB, C-terminal domain"/>
    <property type="match status" value="1"/>
</dbReference>